<dbReference type="Proteomes" id="UP001066276">
    <property type="component" value="Chromosome 12"/>
</dbReference>
<reference evidence="1" key="1">
    <citation type="journal article" date="2022" name="bioRxiv">
        <title>Sequencing and chromosome-scale assembly of the giantPleurodeles waltlgenome.</title>
        <authorList>
            <person name="Brown T."/>
            <person name="Elewa A."/>
            <person name="Iarovenko S."/>
            <person name="Subramanian E."/>
            <person name="Araus A.J."/>
            <person name="Petzold A."/>
            <person name="Susuki M."/>
            <person name="Suzuki K.-i.T."/>
            <person name="Hayashi T."/>
            <person name="Toyoda A."/>
            <person name="Oliveira C."/>
            <person name="Osipova E."/>
            <person name="Leigh N.D."/>
            <person name="Simon A."/>
            <person name="Yun M.H."/>
        </authorList>
    </citation>
    <scope>NUCLEOTIDE SEQUENCE</scope>
    <source>
        <strain evidence="1">20211129_DDA</strain>
        <tissue evidence="1">Liver</tissue>
    </source>
</reference>
<comment type="caution">
    <text evidence="1">The sequence shown here is derived from an EMBL/GenBank/DDBJ whole genome shotgun (WGS) entry which is preliminary data.</text>
</comment>
<dbReference type="EMBL" id="JANPWB010000016">
    <property type="protein sequence ID" value="KAJ1083469.1"/>
    <property type="molecule type" value="Genomic_DNA"/>
</dbReference>
<evidence type="ECO:0000313" key="2">
    <source>
        <dbReference type="Proteomes" id="UP001066276"/>
    </source>
</evidence>
<evidence type="ECO:0000313" key="1">
    <source>
        <dbReference type="EMBL" id="KAJ1083469.1"/>
    </source>
</evidence>
<dbReference type="AlphaFoldDB" id="A0AAV7KXY8"/>
<name>A0AAV7KXY8_PLEWA</name>
<accession>A0AAV7KXY8</accession>
<organism evidence="1 2">
    <name type="scientific">Pleurodeles waltl</name>
    <name type="common">Iberian ribbed newt</name>
    <dbReference type="NCBI Taxonomy" id="8319"/>
    <lineage>
        <taxon>Eukaryota</taxon>
        <taxon>Metazoa</taxon>
        <taxon>Chordata</taxon>
        <taxon>Craniata</taxon>
        <taxon>Vertebrata</taxon>
        <taxon>Euteleostomi</taxon>
        <taxon>Amphibia</taxon>
        <taxon>Batrachia</taxon>
        <taxon>Caudata</taxon>
        <taxon>Salamandroidea</taxon>
        <taxon>Salamandridae</taxon>
        <taxon>Pleurodelinae</taxon>
        <taxon>Pleurodeles</taxon>
    </lineage>
</organism>
<gene>
    <name evidence="1" type="ORF">NDU88_003628</name>
</gene>
<protein>
    <submittedName>
        <fullName evidence="1">Uncharacterized protein</fullName>
    </submittedName>
</protein>
<keyword evidence="2" id="KW-1185">Reference proteome</keyword>
<sequence length="193" mass="22437">MAYYVDEEEQCQELQEVPVEHQMEERLVEALGHHVHDSMNWALIWALKPFTQPLTNFGRREFLGEVSQQTRLQADYVLRKKKRKSCLVIPDAPGLAGQNLLFSPEDIVHPRSTKCIPNGEVAHYVQDRLRKRFEKEVRNTLRSECLRPLLVGKVADTPELDPSMATFLRKFAEDPKKGLERTWRGCQDKLLEL</sequence>
<proteinExistence type="predicted"/>